<keyword evidence="3" id="KW-0479">Metal-binding</keyword>
<dbReference type="GO" id="GO:0016491">
    <property type="term" value="F:oxidoreductase activity"/>
    <property type="evidence" value="ECO:0007669"/>
    <property type="project" value="UniProtKB-KW"/>
</dbReference>
<gene>
    <name evidence="8" type="ORF">AAG570_003485</name>
</gene>
<evidence type="ECO:0000256" key="1">
    <source>
        <dbReference type="ARBA" id="ARBA00001954"/>
    </source>
</evidence>
<dbReference type="PROSITE" id="PS51184">
    <property type="entry name" value="JMJC"/>
    <property type="match status" value="1"/>
</dbReference>
<feature type="domain" description="JmjC" evidence="7">
    <location>
        <begin position="222"/>
        <end position="360"/>
    </location>
</feature>
<evidence type="ECO:0000313" key="8">
    <source>
        <dbReference type="EMBL" id="KAL1122079.1"/>
    </source>
</evidence>
<dbReference type="InterPro" id="IPR003347">
    <property type="entry name" value="JmjC_dom"/>
</dbReference>
<comment type="cofactor">
    <cofactor evidence="1">
        <name>Fe(2+)</name>
        <dbReference type="ChEBI" id="CHEBI:29033"/>
    </cofactor>
</comment>
<evidence type="ECO:0000256" key="3">
    <source>
        <dbReference type="ARBA" id="ARBA00022723"/>
    </source>
</evidence>
<keyword evidence="4" id="KW-0560">Oxidoreductase</keyword>
<evidence type="ECO:0000256" key="4">
    <source>
        <dbReference type="ARBA" id="ARBA00023002"/>
    </source>
</evidence>
<dbReference type="Proteomes" id="UP001558652">
    <property type="component" value="Unassembled WGS sequence"/>
</dbReference>
<feature type="non-terminal residue" evidence="8">
    <location>
        <position position="1"/>
    </location>
</feature>
<evidence type="ECO:0000313" key="9">
    <source>
        <dbReference type="Proteomes" id="UP001558652"/>
    </source>
</evidence>
<organism evidence="8 9">
    <name type="scientific">Ranatra chinensis</name>
    <dbReference type="NCBI Taxonomy" id="642074"/>
    <lineage>
        <taxon>Eukaryota</taxon>
        <taxon>Metazoa</taxon>
        <taxon>Ecdysozoa</taxon>
        <taxon>Arthropoda</taxon>
        <taxon>Hexapoda</taxon>
        <taxon>Insecta</taxon>
        <taxon>Pterygota</taxon>
        <taxon>Neoptera</taxon>
        <taxon>Paraneoptera</taxon>
        <taxon>Hemiptera</taxon>
        <taxon>Heteroptera</taxon>
        <taxon>Panheteroptera</taxon>
        <taxon>Nepomorpha</taxon>
        <taxon>Nepidae</taxon>
        <taxon>Ranatrinae</taxon>
        <taxon>Ranatra</taxon>
    </lineage>
</organism>
<dbReference type="GO" id="GO:0046872">
    <property type="term" value="F:metal ion binding"/>
    <property type="evidence" value="ECO:0007669"/>
    <property type="project" value="UniProtKB-KW"/>
</dbReference>
<dbReference type="PANTHER" id="PTHR12461">
    <property type="entry name" value="HYPOXIA-INDUCIBLE FACTOR 1 ALPHA INHIBITOR-RELATED"/>
    <property type="match status" value="1"/>
</dbReference>
<evidence type="ECO:0000256" key="2">
    <source>
        <dbReference type="ARBA" id="ARBA00004123"/>
    </source>
</evidence>
<evidence type="ECO:0000256" key="5">
    <source>
        <dbReference type="ARBA" id="ARBA00023004"/>
    </source>
</evidence>
<dbReference type="GO" id="GO:0005634">
    <property type="term" value="C:nucleus"/>
    <property type="evidence" value="ECO:0007669"/>
    <property type="project" value="UniProtKB-SubCell"/>
</dbReference>
<dbReference type="AlphaFoldDB" id="A0ABD0Y515"/>
<evidence type="ECO:0000256" key="6">
    <source>
        <dbReference type="ARBA" id="ARBA00023242"/>
    </source>
</evidence>
<dbReference type="SMART" id="SM00558">
    <property type="entry name" value="JmjC"/>
    <property type="match status" value="1"/>
</dbReference>
<accession>A0ABD0Y515</accession>
<sequence length="360" mass="41203">NVLEVIQSLLDVTWENLNTGHWSEVPVEERSLYSTLSLIKVIVIIQSQVRMNGPVDESLKEALRAADLGLLLGSSLRKELSHAANLLSSALFKGNVSNPLGNGCLDNIEDKPGDWNFKGVFGELVDNLKCPSLEYFSKNHFTNKKPVKLTECINHWPALRKWRDVNYLLKVGGPRTVPVELGSAYTQSDWGMQLLTLHDFILKHIIEKGTTTGYLAQHQLFNQIPELKADIRVPEYCYLSEREEDDDNVDINAWFGPSGTVSPLHYDPKHNLLTQIVGRKRVLLYCPEDSEKLYSHGGLMLHNTAKVDPYEPDYESYPNYKFAKAYECHLYPGEMLYIPPKWWHHVRSLDVSFSVSFWWE</sequence>
<dbReference type="Pfam" id="PF13621">
    <property type="entry name" value="Cupin_8"/>
    <property type="match status" value="1"/>
</dbReference>
<keyword evidence="6" id="KW-0539">Nucleus</keyword>
<comment type="caution">
    <text evidence="8">The sequence shown here is derived from an EMBL/GenBank/DDBJ whole genome shotgun (WGS) entry which is preliminary data.</text>
</comment>
<name>A0ABD0Y515_9HEMI</name>
<dbReference type="Gene3D" id="2.60.120.650">
    <property type="entry name" value="Cupin"/>
    <property type="match status" value="1"/>
</dbReference>
<keyword evidence="9" id="KW-1185">Reference proteome</keyword>
<proteinExistence type="predicted"/>
<protein>
    <recommendedName>
        <fullName evidence="7">JmjC domain-containing protein</fullName>
    </recommendedName>
</protein>
<comment type="subcellular location">
    <subcellularLocation>
        <location evidence="2">Nucleus</location>
    </subcellularLocation>
</comment>
<evidence type="ECO:0000259" key="7">
    <source>
        <dbReference type="PROSITE" id="PS51184"/>
    </source>
</evidence>
<reference evidence="8 9" key="1">
    <citation type="submission" date="2024-07" db="EMBL/GenBank/DDBJ databases">
        <title>Chromosome-level genome assembly of the water stick insect Ranatra chinensis (Heteroptera: Nepidae).</title>
        <authorList>
            <person name="Liu X."/>
        </authorList>
    </citation>
    <scope>NUCLEOTIDE SEQUENCE [LARGE SCALE GENOMIC DNA]</scope>
    <source>
        <strain evidence="8">Cailab_2021Rc</strain>
        <tissue evidence="8">Muscle</tissue>
    </source>
</reference>
<dbReference type="SUPFAM" id="SSF51197">
    <property type="entry name" value="Clavaminate synthase-like"/>
    <property type="match status" value="1"/>
</dbReference>
<dbReference type="EMBL" id="JBFDAA010000014">
    <property type="protein sequence ID" value="KAL1122079.1"/>
    <property type="molecule type" value="Genomic_DNA"/>
</dbReference>
<keyword evidence="5" id="KW-0408">Iron</keyword>
<dbReference type="PANTHER" id="PTHR12461:SF106">
    <property type="entry name" value="BIFUNCTIONAL PEPTIDASE AND ARGINYL-HYDROXYLASE JMJD5"/>
    <property type="match status" value="1"/>
</dbReference>
<dbReference type="InterPro" id="IPR041667">
    <property type="entry name" value="Cupin_8"/>
</dbReference>